<gene>
    <name evidence="4" type="ordered locus">TUZN_0210</name>
</gene>
<dbReference type="CDD" id="cd00829">
    <property type="entry name" value="SCP-x_thiolase"/>
    <property type="match status" value="1"/>
</dbReference>
<dbReference type="Proteomes" id="UP000008138">
    <property type="component" value="Chromosome"/>
</dbReference>
<name>F2L1W8_THEU7</name>
<dbReference type="Pfam" id="PF00108">
    <property type="entry name" value="Thiolase_N"/>
    <property type="match status" value="1"/>
</dbReference>
<accession>F2L1W8</accession>
<dbReference type="Pfam" id="PF22691">
    <property type="entry name" value="Thiolase_C_1"/>
    <property type="match status" value="1"/>
</dbReference>
<dbReference type="GeneID" id="10359758"/>
<dbReference type="InterPro" id="IPR002155">
    <property type="entry name" value="Thiolase"/>
</dbReference>
<evidence type="ECO:0000256" key="1">
    <source>
        <dbReference type="ARBA" id="ARBA00023229"/>
    </source>
</evidence>
<reference evidence="4 5" key="1">
    <citation type="journal article" date="2011" name="J. Bacteriol.">
        <title>Complete genome sequence of the thermoacidophilic crenarchaeon Thermoproteus uzoniensis 768-20.</title>
        <authorList>
            <person name="Mardanov A.V."/>
            <person name="Gumerov V.M."/>
            <person name="Beletsky A.V."/>
            <person name="Prokofeva M.I."/>
            <person name="Bonch-Osmolovskaya E.A."/>
            <person name="Ravin N.V."/>
            <person name="Skryabin K.G."/>
        </authorList>
    </citation>
    <scope>NUCLEOTIDE SEQUENCE [LARGE SCALE GENOMIC DNA]</scope>
    <source>
        <strain evidence="4 5">768-20</strain>
    </source>
</reference>
<dbReference type="EMBL" id="CP002590">
    <property type="protein sequence ID" value="AEA11709.1"/>
    <property type="molecule type" value="Genomic_DNA"/>
</dbReference>
<feature type="domain" description="Thiolase C-terminal" evidence="3">
    <location>
        <begin position="256"/>
        <end position="394"/>
    </location>
</feature>
<keyword evidence="1" id="KW-0414">Isoprene biosynthesis</keyword>
<evidence type="ECO:0000259" key="3">
    <source>
        <dbReference type="Pfam" id="PF22691"/>
    </source>
</evidence>
<dbReference type="PANTHER" id="PTHR42870:SF7">
    <property type="entry name" value="ACETYL-COA C-ACETYLTRANSFERASE (ACETOACETYL-COA THIOLASE) (ACAB-3)"/>
    <property type="match status" value="1"/>
</dbReference>
<proteinExistence type="predicted"/>
<dbReference type="InterPro" id="IPR055140">
    <property type="entry name" value="Thiolase_C_2"/>
</dbReference>
<dbReference type="AlphaFoldDB" id="F2L1W8"/>
<evidence type="ECO:0000259" key="2">
    <source>
        <dbReference type="Pfam" id="PF00108"/>
    </source>
</evidence>
<dbReference type="GO" id="GO:0008299">
    <property type="term" value="P:isoprenoid biosynthetic process"/>
    <property type="evidence" value="ECO:0007669"/>
    <property type="project" value="UniProtKB-KW"/>
</dbReference>
<dbReference type="OrthoDB" id="167534at2157"/>
<dbReference type="STRING" id="999630.TUZN_0210"/>
<organism evidence="4 5">
    <name type="scientific">Thermoproteus uzoniensis (strain 768-20)</name>
    <dbReference type="NCBI Taxonomy" id="999630"/>
    <lineage>
        <taxon>Archaea</taxon>
        <taxon>Thermoproteota</taxon>
        <taxon>Thermoprotei</taxon>
        <taxon>Thermoproteales</taxon>
        <taxon>Thermoproteaceae</taxon>
        <taxon>Thermoproteus</taxon>
    </lineage>
</organism>
<dbReference type="SUPFAM" id="SSF53901">
    <property type="entry name" value="Thiolase-like"/>
    <property type="match status" value="2"/>
</dbReference>
<dbReference type="NCBIfam" id="NF004721">
    <property type="entry name" value="PRK06065.1"/>
    <property type="match status" value="1"/>
</dbReference>
<evidence type="ECO:0000313" key="4">
    <source>
        <dbReference type="EMBL" id="AEA11709.1"/>
    </source>
</evidence>
<dbReference type="GO" id="GO:0016747">
    <property type="term" value="F:acyltransferase activity, transferring groups other than amino-acyl groups"/>
    <property type="evidence" value="ECO:0007669"/>
    <property type="project" value="InterPro"/>
</dbReference>
<reference key="2">
    <citation type="submission" date="2011-03" db="EMBL/GenBank/DDBJ databases">
        <title>Complete genome sequence of the thermoacidophilic crenarchaeon Thermoproteus uzoniensis 768-20.</title>
        <authorList>
            <person name="Mardanov A.V."/>
            <person name="Gumerov V.M."/>
            <person name="Beletsky A.V."/>
            <person name="Prokofeva M.I."/>
            <person name="Bonch-Osmolovskaya E.A."/>
            <person name="Ravin N.V."/>
            <person name="Skryabin K.G."/>
        </authorList>
    </citation>
    <scope>NUCLEOTIDE SEQUENCE</scope>
    <source>
        <strain>768-20</strain>
    </source>
</reference>
<dbReference type="PANTHER" id="PTHR42870">
    <property type="entry name" value="ACETYL-COA C-ACETYLTRANSFERASE"/>
    <property type="match status" value="1"/>
</dbReference>
<dbReference type="HOGENOM" id="CLU_035425_2_2_2"/>
<dbReference type="InterPro" id="IPR020616">
    <property type="entry name" value="Thiolase_N"/>
</dbReference>
<sequence length="395" mass="43488">MTGRNINFKHRVAVVGAGMTLFRSRMLETPQELAWLAAKQALDEAGLTLKDIDCVVIGSAPDAFDGVHMKGEYLAEGAGGIHKPTVRVFVGGATGVFVPIAAWWHVASGLCKRVLAVAEEKMSHAAKPHTQYVFRYIWDPIVEKPLNPNLIWIFAMEMHRYMHKCNVKKEDIALVSVKNKRNACGHPSAQLCMPNITVDDVLKSEVLVWPVQLYDISPTTDGAAALVLASEEEARRITDTPVWVKGIGWTLDTTHWTNRDLAYPEYVRRAAEMAYRMAGIDNPRKQIDVAEPYDPFDYKELHHMEGLGLAKKCEAPILTREGVTQRDGDLPINPSGGLLGVGNPIAAAGLMKVAEIFWQVRGEAGARQVKKPVYTGLAQAWGDLMQAGTVIVMGI</sequence>
<dbReference type="eggNOG" id="arCOG01280">
    <property type="taxonomic scope" value="Archaea"/>
</dbReference>
<feature type="domain" description="Thiolase N-terminal" evidence="2">
    <location>
        <begin position="12"/>
        <end position="232"/>
    </location>
</feature>
<dbReference type="RefSeq" id="WP_013679045.1">
    <property type="nucleotide sequence ID" value="NC_015315.1"/>
</dbReference>
<dbReference type="InterPro" id="IPR016039">
    <property type="entry name" value="Thiolase-like"/>
</dbReference>
<dbReference type="PIRSF" id="PIRSF000429">
    <property type="entry name" value="Ac-CoA_Ac_transf"/>
    <property type="match status" value="1"/>
</dbReference>
<protein>
    <submittedName>
        <fullName evidence="4">Acetyl-CoA acetyltransferase</fullName>
    </submittedName>
</protein>
<keyword evidence="5" id="KW-1185">Reference proteome</keyword>
<dbReference type="Gene3D" id="3.40.47.10">
    <property type="match status" value="1"/>
</dbReference>
<evidence type="ECO:0000313" key="5">
    <source>
        <dbReference type="Proteomes" id="UP000008138"/>
    </source>
</evidence>
<dbReference type="KEGG" id="tuz:TUZN_0210"/>